<sequence>MEAVVVLQSRTSGFYGSDGLWAVYEHPEVHEWLLSLKGTDAATRVQAAIDLLSEHGPGLGRPVADVVRTSRHTNMKELRTGSTRILFAFGPRRQAVLLVAGDKRDKWQRWYRTAIPLTDDRFDEWLVNLSADRSER</sequence>
<proteinExistence type="predicted"/>
<dbReference type="EMBL" id="JAAGOA010000016">
    <property type="protein sequence ID" value="NEE02687.1"/>
    <property type="molecule type" value="Genomic_DNA"/>
</dbReference>
<dbReference type="RefSeq" id="WP_163741599.1">
    <property type="nucleotide sequence ID" value="NZ_JAAGOA010000016.1"/>
</dbReference>
<reference evidence="1 2" key="1">
    <citation type="submission" date="2020-02" db="EMBL/GenBank/DDBJ databases">
        <authorList>
            <person name="Li X.-J."/>
            <person name="Han X.-M."/>
        </authorList>
    </citation>
    <scope>NUCLEOTIDE SEQUENCE [LARGE SCALE GENOMIC DNA]</scope>
    <source>
        <strain evidence="1 2">CCTCC AB 2017055</strain>
    </source>
</reference>
<evidence type="ECO:0000313" key="2">
    <source>
        <dbReference type="Proteomes" id="UP000475214"/>
    </source>
</evidence>
<evidence type="ECO:0008006" key="3">
    <source>
        <dbReference type="Google" id="ProtNLM"/>
    </source>
</evidence>
<keyword evidence="2" id="KW-1185">Reference proteome</keyword>
<dbReference type="AlphaFoldDB" id="A0A6L9SC74"/>
<evidence type="ECO:0000313" key="1">
    <source>
        <dbReference type="EMBL" id="NEE02687.1"/>
    </source>
</evidence>
<protein>
    <recommendedName>
        <fullName evidence="3">Diaminopimelate decarboxylase</fullName>
    </recommendedName>
</protein>
<accession>A0A6L9SC74</accession>
<name>A0A6L9SC74_9ACTN</name>
<comment type="caution">
    <text evidence="1">The sequence shown here is derived from an EMBL/GenBank/DDBJ whole genome shotgun (WGS) entry which is preliminary data.</text>
</comment>
<dbReference type="InterPro" id="IPR009241">
    <property type="entry name" value="HigB-like"/>
</dbReference>
<dbReference type="Proteomes" id="UP000475214">
    <property type="component" value="Unassembled WGS sequence"/>
</dbReference>
<organism evidence="1 2">
    <name type="scientific">Phytoactinopolyspora halotolerans</name>
    <dbReference type="NCBI Taxonomy" id="1981512"/>
    <lineage>
        <taxon>Bacteria</taxon>
        <taxon>Bacillati</taxon>
        <taxon>Actinomycetota</taxon>
        <taxon>Actinomycetes</taxon>
        <taxon>Jiangellales</taxon>
        <taxon>Jiangellaceae</taxon>
        <taxon>Phytoactinopolyspora</taxon>
    </lineage>
</organism>
<gene>
    <name evidence="1" type="ORF">G1H10_21210</name>
</gene>
<dbReference type="Pfam" id="PF05973">
    <property type="entry name" value="Gp49"/>
    <property type="match status" value="1"/>
</dbReference>